<name>W2TKP6_NECAM</name>
<feature type="compositionally biased region" description="Basic and acidic residues" evidence="1">
    <location>
        <begin position="38"/>
        <end position="52"/>
    </location>
</feature>
<proteinExistence type="predicted"/>
<feature type="region of interest" description="Disordered" evidence="1">
    <location>
        <begin position="1"/>
        <end position="56"/>
    </location>
</feature>
<dbReference type="KEGG" id="nai:NECAME_17743"/>
<keyword evidence="3" id="KW-1185">Reference proteome</keyword>
<feature type="compositionally biased region" description="Basic residues" evidence="1">
    <location>
        <begin position="24"/>
        <end position="37"/>
    </location>
</feature>
<evidence type="ECO:0000313" key="3">
    <source>
        <dbReference type="Proteomes" id="UP000053676"/>
    </source>
</evidence>
<evidence type="ECO:0000256" key="1">
    <source>
        <dbReference type="SAM" id="MobiDB-lite"/>
    </source>
</evidence>
<feature type="compositionally biased region" description="Polar residues" evidence="1">
    <location>
        <begin position="8"/>
        <end position="22"/>
    </location>
</feature>
<dbReference type="AlphaFoldDB" id="W2TKP6"/>
<evidence type="ECO:0000313" key="2">
    <source>
        <dbReference type="EMBL" id="ETN82343.1"/>
    </source>
</evidence>
<gene>
    <name evidence="2" type="ORF">NECAME_17743</name>
</gene>
<organism evidence="2 3">
    <name type="scientific">Necator americanus</name>
    <name type="common">Human hookworm</name>
    <dbReference type="NCBI Taxonomy" id="51031"/>
    <lineage>
        <taxon>Eukaryota</taxon>
        <taxon>Metazoa</taxon>
        <taxon>Ecdysozoa</taxon>
        <taxon>Nematoda</taxon>
        <taxon>Chromadorea</taxon>
        <taxon>Rhabditida</taxon>
        <taxon>Rhabditina</taxon>
        <taxon>Rhabditomorpha</taxon>
        <taxon>Strongyloidea</taxon>
        <taxon>Ancylostomatidae</taxon>
        <taxon>Bunostominae</taxon>
        <taxon>Necator</taxon>
    </lineage>
</organism>
<reference evidence="3" key="1">
    <citation type="journal article" date="2014" name="Nat. Genet.">
        <title>Genome of the human hookworm Necator americanus.</title>
        <authorList>
            <person name="Tang Y.T."/>
            <person name="Gao X."/>
            <person name="Rosa B.A."/>
            <person name="Abubucker S."/>
            <person name="Hallsworth-Pepin K."/>
            <person name="Martin J."/>
            <person name="Tyagi R."/>
            <person name="Heizer E."/>
            <person name="Zhang X."/>
            <person name="Bhonagiri-Palsikar V."/>
            <person name="Minx P."/>
            <person name="Warren W.C."/>
            <person name="Wang Q."/>
            <person name="Zhan B."/>
            <person name="Hotez P.J."/>
            <person name="Sternberg P.W."/>
            <person name="Dougall A."/>
            <person name="Gaze S.T."/>
            <person name="Mulvenna J."/>
            <person name="Sotillo J."/>
            <person name="Ranganathan S."/>
            <person name="Rabelo E.M."/>
            <person name="Wilson R.K."/>
            <person name="Felgner P.L."/>
            <person name="Bethony J."/>
            <person name="Hawdon J.M."/>
            <person name="Gasser R.B."/>
            <person name="Loukas A."/>
            <person name="Mitreva M."/>
        </authorList>
    </citation>
    <scope>NUCLEOTIDE SEQUENCE [LARGE SCALE GENOMIC DNA]</scope>
</reference>
<protein>
    <submittedName>
        <fullName evidence="2">Uncharacterized protein</fullName>
    </submittedName>
</protein>
<sequence length="82" mass="9378">MAVRHSGSPATTPDSIPHSSSPRMIRKNPKEKRIKFKLIRERDEKSLPKKNEPFSPQSEFHELAQIQYGVPFSVPHPIIFTA</sequence>
<accession>W2TKP6</accession>
<dbReference type="Proteomes" id="UP000053676">
    <property type="component" value="Unassembled WGS sequence"/>
</dbReference>
<dbReference type="EMBL" id="KI658507">
    <property type="protein sequence ID" value="ETN82343.1"/>
    <property type="molecule type" value="Genomic_DNA"/>
</dbReference>